<dbReference type="AlphaFoldDB" id="A0AAV4D7A8"/>
<accession>A0AAV4D7A8</accession>
<dbReference type="EMBL" id="BLXT01007556">
    <property type="protein sequence ID" value="GFO39935.1"/>
    <property type="molecule type" value="Genomic_DNA"/>
</dbReference>
<dbReference type="Proteomes" id="UP000735302">
    <property type="component" value="Unassembled WGS sequence"/>
</dbReference>
<name>A0AAV4D7A8_9GAST</name>
<protein>
    <submittedName>
        <fullName evidence="1">Uncharacterized protein</fullName>
    </submittedName>
</protein>
<sequence>MFTDRISVEAQIANVYNCQALIVFKKGGRAGSIKTYLSPARAIATLDLLNKVVYSCVRQRERERVRSERKGTLCSSAWWIGGLSNGFTRCGWSGLPGNPVLQHAPPTMAKLTVLMSSFPLLTLKKEDKRKAKGVGNRGGD</sequence>
<proteinExistence type="predicted"/>
<reference evidence="1 2" key="1">
    <citation type="journal article" date="2021" name="Elife">
        <title>Chloroplast acquisition without the gene transfer in kleptoplastic sea slugs, Plakobranchus ocellatus.</title>
        <authorList>
            <person name="Maeda T."/>
            <person name="Takahashi S."/>
            <person name="Yoshida T."/>
            <person name="Shimamura S."/>
            <person name="Takaki Y."/>
            <person name="Nagai Y."/>
            <person name="Toyoda A."/>
            <person name="Suzuki Y."/>
            <person name="Arimoto A."/>
            <person name="Ishii H."/>
            <person name="Satoh N."/>
            <person name="Nishiyama T."/>
            <person name="Hasebe M."/>
            <person name="Maruyama T."/>
            <person name="Minagawa J."/>
            <person name="Obokata J."/>
            <person name="Shigenobu S."/>
        </authorList>
    </citation>
    <scope>NUCLEOTIDE SEQUENCE [LARGE SCALE GENOMIC DNA]</scope>
</reference>
<evidence type="ECO:0000313" key="2">
    <source>
        <dbReference type="Proteomes" id="UP000735302"/>
    </source>
</evidence>
<organism evidence="1 2">
    <name type="scientific">Plakobranchus ocellatus</name>
    <dbReference type="NCBI Taxonomy" id="259542"/>
    <lineage>
        <taxon>Eukaryota</taxon>
        <taxon>Metazoa</taxon>
        <taxon>Spiralia</taxon>
        <taxon>Lophotrochozoa</taxon>
        <taxon>Mollusca</taxon>
        <taxon>Gastropoda</taxon>
        <taxon>Heterobranchia</taxon>
        <taxon>Euthyneura</taxon>
        <taxon>Panpulmonata</taxon>
        <taxon>Sacoglossa</taxon>
        <taxon>Placobranchoidea</taxon>
        <taxon>Plakobranchidae</taxon>
        <taxon>Plakobranchus</taxon>
    </lineage>
</organism>
<comment type="caution">
    <text evidence="1">The sequence shown here is derived from an EMBL/GenBank/DDBJ whole genome shotgun (WGS) entry which is preliminary data.</text>
</comment>
<evidence type="ECO:0000313" key="1">
    <source>
        <dbReference type="EMBL" id="GFO39935.1"/>
    </source>
</evidence>
<gene>
    <name evidence="1" type="ORF">PoB_006644000</name>
</gene>
<keyword evidence="2" id="KW-1185">Reference proteome</keyword>